<evidence type="ECO:0000313" key="2">
    <source>
        <dbReference type="EMBL" id="GAT46245.1"/>
    </source>
</evidence>
<feature type="domain" description="DUF6589" evidence="1">
    <location>
        <begin position="240"/>
        <end position="586"/>
    </location>
</feature>
<accession>A0ABQ0L5M1</accession>
<evidence type="ECO:0000259" key="1">
    <source>
        <dbReference type="Pfam" id="PF20231"/>
    </source>
</evidence>
<evidence type="ECO:0000313" key="3">
    <source>
        <dbReference type="Proteomes" id="UP000815677"/>
    </source>
</evidence>
<reference evidence="2" key="1">
    <citation type="submission" date="2014-09" db="EMBL/GenBank/DDBJ databases">
        <title>Genome sequence of the luminous mushroom Mycena chlorophos for searching fungal bioluminescence genes.</title>
        <authorList>
            <person name="Tanaka Y."/>
            <person name="Kasuga D."/>
            <person name="Oba Y."/>
            <person name="Hase S."/>
            <person name="Sato K."/>
            <person name="Oba Y."/>
            <person name="Sakakibara Y."/>
        </authorList>
    </citation>
    <scope>NUCLEOTIDE SEQUENCE</scope>
</reference>
<name>A0ABQ0L5M1_MYCCL</name>
<keyword evidence="3" id="KW-1185">Reference proteome</keyword>
<sequence>VPHANSTYKHELAIAFNGDHNLETVRFARPGISIWAAKLLGKRAAFEIAMLGYADSVEPSYAPHLQATVTPRMREKRATVLQDEVYDFSMKKTGERIKCRAPLAYYLTEQMAAPQRKGVKIIIAGALSSFAISRNRSANAYLALPMGIFLFLSRAHTDVKRIMCRSGWAADTERSLQTGDPSVRITLDNIQQHATAREAGIGQTSRMVTGTAGTASYLEDFAPGAFRYSTYEDRVVLNARVKETVDSLLEDINFDHQCRVQALHLVNILLEYLVDHTDLAENIRPLLSSLFTRFREPPIALARTPLRKTRIVPLGANSHAEMTIHGMKEAQKDFDAQVGYTSDKVAKADVLIWNAGDGGSVMTGLRVVRHLLPNGVSMNNYDSFACRLWTPGLFHTELHDVGMIAEAHFGRKGTNDPSTLARAAGLASLHHPTNLSSPDFYPTVRSLMTILRAQALDIWDLELAQHQGLVNHFRALDEVPSLDALISKAENLVDKYASDRAFDIALSAERVSRSDADHKFEVGTPVARESRPAELAEEYHVEDLGFTGDRVLANTIIFRRDMMLKVELSDAISDGDVGRVVEVLKVNFSDTVPPRG</sequence>
<dbReference type="InterPro" id="IPR046496">
    <property type="entry name" value="DUF6589"/>
</dbReference>
<dbReference type="EMBL" id="DF842164">
    <property type="protein sequence ID" value="GAT46245.1"/>
    <property type="molecule type" value="Genomic_DNA"/>
</dbReference>
<dbReference type="Proteomes" id="UP000815677">
    <property type="component" value="Unassembled WGS sequence"/>
</dbReference>
<proteinExistence type="predicted"/>
<protein>
    <recommendedName>
        <fullName evidence="1">DUF6589 domain-containing protein</fullName>
    </recommendedName>
</protein>
<gene>
    <name evidence="2" type="ORF">MCHLO_03781</name>
</gene>
<organism evidence="2 3">
    <name type="scientific">Mycena chlorophos</name>
    <name type="common">Agaric fungus</name>
    <name type="synonym">Agaricus chlorophos</name>
    <dbReference type="NCBI Taxonomy" id="658473"/>
    <lineage>
        <taxon>Eukaryota</taxon>
        <taxon>Fungi</taxon>
        <taxon>Dikarya</taxon>
        <taxon>Basidiomycota</taxon>
        <taxon>Agaricomycotina</taxon>
        <taxon>Agaricomycetes</taxon>
        <taxon>Agaricomycetidae</taxon>
        <taxon>Agaricales</taxon>
        <taxon>Marasmiineae</taxon>
        <taxon>Mycenaceae</taxon>
        <taxon>Mycena</taxon>
    </lineage>
</organism>
<dbReference type="Pfam" id="PF20231">
    <property type="entry name" value="DUF6589"/>
    <property type="match status" value="1"/>
</dbReference>
<feature type="non-terminal residue" evidence="2">
    <location>
        <position position="1"/>
    </location>
</feature>